<dbReference type="InterPro" id="IPR052165">
    <property type="entry name" value="Membrane_assoc_protease"/>
</dbReference>
<organism evidence="7">
    <name type="scientific">uncultured gamma proteobacterium HF4000_23L14</name>
    <dbReference type="NCBI Taxonomy" id="710988"/>
    <lineage>
        <taxon>Bacteria</taxon>
        <taxon>Pseudomonadati</taxon>
        <taxon>Pseudomonadota</taxon>
        <taxon>Gammaproteobacteria</taxon>
        <taxon>environmental samples</taxon>
    </lineage>
</organism>
<dbReference type="PANTHER" id="PTHR33507:SF3">
    <property type="entry name" value="INNER MEMBRANE PROTEIN YBBJ"/>
    <property type="match status" value="1"/>
</dbReference>
<name>E0XVX6_9GAMM</name>
<dbReference type="GO" id="GO:0008233">
    <property type="term" value="F:peptidase activity"/>
    <property type="evidence" value="ECO:0007669"/>
    <property type="project" value="UniProtKB-KW"/>
</dbReference>
<dbReference type="Gene3D" id="2.40.50.140">
    <property type="entry name" value="Nucleic acid-binding proteins"/>
    <property type="match status" value="1"/>
</dbReference>
<dbReference type="PANTHER" id="PTHR33507">
    <property type="entry name" value="INNER MEMBRANE PROTEIN YBBJ"/>
    <property type="match status" value="1"/>
</dbReference>
<dbReference type="InterPro" id="IPR002810">
    <property type="entry name" value="NfeD-like_C"/>
</dbReference>
<dbReference type="InterPro" id="IPR012340">
    <property type="entry name" value="NA-bd_OB-fold"/>
</dbReference>
<keyword evidence="7" id="KW-0378">Hydrolase</keyword>
<keyword evidence="4 5" id="KW-0472">Membrane</keyword>
<keyword evidence="2 5" id="KW-0812">Transmembrane</keyword>
<dbReference type="GO" id="GO:0005886">
    <property type="term" value="C:plasma membrane"/>
    <property type="evidence" value="ECO:0007669"/>
    <property type="project" value="TreeGrafter"/>
</dbReference>
<evidence type="ECO:0000256" key="4">
    <source>
        <dbReference type="ARBA" id="ARBA00023136"/>
    </source>
</evidence>
<feature type="transmembrane region" description="Helical" evidence="5">
    <location>
        <begin position="54"/>
        <end position="72"/>
    </location>
</feature>
<evidence type="ECO:0000259" key="6">
    <source>
        <dbReference type="Pfam" id="PF01957"/>
    </source>
</evidence>
<reference evidence="7" key="1">
    <citation type="journal article" date="2011" name="Environ. Microbiol.">
        <title>Time-series analyses of Monterey Bay coastal microbial picoplankton using a 'genome proxy' microarray.</title>
        <authorList>
            <person name="Rich V.I."/>
            <person name="Pham V.D."/>
            <person name="Eppley J."/>
            <person name="Shi Y."/>
            <person name="DeLong E.F."/>
        </authorList>
    </citation>
    <scope>NUCLEOTIDE SEQUENCE</scope>
</reference>
<evidence type="ECO:0000313" key="7">
    <source>
        <dbReference type="EMBL" id="ADI18567.1"/>
    </source>
</evidence>
<protein>
    <submittedName>
        <fullName evidence="7">Membrane protein implicated in regulation of membrane protease activity</fullName>
    </submittedName>
</protein>
<dbReference type="AlphaFoldDB" id="E0XVX6"/>
<comment type="subcellular location">
    <subcellularLocation>
        <location evidence="1">Membrane</location>
        <topology evidence="1">Multi-pass membrane protein</topology>
    </subcellularLocation>
</comment>
<evidence type="ECO:0000256" key="5">
    <source>
        <dbReference type="SAM" id="Phobius"/>
    </source>
</evidence>
<feature type="domain" description="NfeD-like C-terminal" evidence="6">
    <location>
        <begin position="91"/>
        <end position="143"/>
    </location>
</feature>
<evidence type="ECO:0000256" key="2">
    <source>
        <dbReference type="ARBA" id="ARBA00022692"/>
    </source>
</evidence>
<keyword evidence="7" id="KW-0645">Protease</keyword>
<dbReference type="EMBL" id="GU474893">
    <property type="protein sequence ID" value="ADI18567.1"/>
    <property type="molecule type" value="Genomic_DNA"/>
</dbReference>
<keyword evidence="3 5" id="KW-1133">Transmembrane helix</keyword>
<feature type="transmembrane region" description="Helical" evidence="5">
    <location>
        <begin position="12"/>
        <end position="34"/>
    </location>
</feature>
<evidence type="ECO:0000256" key="3">
    <source>
        <dbReference type="ARBA" id="ARBA00022989"/>
    </source>
</evidence>
<proteinExistence type="predicted"/>
<dbReference type="GO" id="GO:0006508">
    <property type="term" value="P:proteolysis"/>
    <property type="evidence" value="ECO:0007669"/>
    <property type="project" value="UniProtKB-KW"/>
</dbReference>
<dbReference type="Pfam" id="PF01957">
    <property type="entry name" value="NfeD"/>
    <property type="match status" value="1"/>
</dbReference>
<accession>E0XVX6</accession>
<evidence type="ECO:0000256" key="1">
    <source>
        <dbReference type="ARBA" id="ARBA00004141"/>
    </source>
</evidence>
<sequence>MEMLLDNLNYLHWLVFGLALVIVELFLWSMFLLWIGASAITISIVFYLYPEVSWGLQVLSFVLLSAVSTFLAKKYFPVKTVDDEINLNAKGHIGKECTVVSNENNIVKVRLGESLWFAKGCEMSVGQKVRIIDADSSILIVEPFTEAS</sequence>